<dbReference type="InterPro" id="IPR050155">
    <property type="entry name" value="HAD-like_hydrolase_sf"/>
</dbReference>
<evidence type="ECO:0000256" key="1">
    <source>
        <dbReference type="ARBA" id="ARBA00000830"/>
    </source>
</evidence>
<dbReference type="SFLD" id="SFLDG01135">
    <property type="entry name" value="C1.5.6:_HAD__Beta-PGM__Phospha"/>
    <property type="match status" value="1"/>
</dbReference>
<evidence type="ECO:0000256" key="2">
    <source>
        <dbReference type="ARBA" id="ARBA00004818"/>
    </source>
</evidence>
<dbReference type="Pfam" id="PF13419">
    <property type="entry name" value="HAD_2"/>
    <property type="match status" value="1"/>
</dbReference>
<dbReference type="InterPro" id="IPR023214">
    <property type="entry name" value="HAD_sf"/>
</dbReference>
<comment type="pathway">
    <text evidence="2">Organic acid metabolism; glycolate biosynthesis; glycolate from 2-phosphoglycolate: step 1/1.</text>
</comment>
<dbReference type="AlphaFoldDB" id="A0A9D9ND28"/>
<dbReference type="InterPro" id="IPR023198">
    <property type="entry name" value="PGP-like_dom2"/>
</dbReference>
<evidence type="ECO:0000256" key="3">
    <source>
        <dbReference type="ARBA" id="ARBA00006171"/>
    </source>
</evidence>
<evidence type="ECO:0000256" key="4">
    <source>
        <dbReference type="ARBA" id="ARBA00013078"/>
    </source>
</evidence>
<dbReference type="NCBIfam" id="TIGR01549">
    <property type="entry name" value="HAD-SF-IA-v1"/>
    <property type="match status" value="1"/>
</dbReference>
<dbReference type="EC" id="3.1.3.18" evidence="4"/>
<evidence type="ECO:0000313" key="6">
    <source>
        <dbReference type="Proteomes" id="UP000810292"/>
    </source>
</evidence>
<dbReference type="Gene3D" id="3.40.50.1000">
    <property type="entry name" value="HAD superfamily/HAD-like"/>
    <property type="match status" value="1"/>
</dbReference>
<dbReference type="GO" id="GO:0006281">
    <property type="term" value="P:DNA repair"/>
    <property type="evidence" value="ECO:0007669"/>
    <property type="project" value="TreeGrafter"/>
</dbReference>
<keyword evidence="5" id="KW-0378">Hydrolase</keyword>
<dbReference type="GO" id="GO:0005829">
    <property type="term" value="C:cytosol"/>
    <property type="evidence" value="ECO:0007669"/>
    <property type="project" value="TreeGrafter"/>
</dbReference>
<reference evidence="5" key="2">
    <citation type="journal article" date="2021" name="PeerJ">
        <title>Extensive microbial diversity within the chicken gut microbiome revealed by metagenomics and culture.</title>
        <authorList>
            <person name="Gilroy R."/>
            <person name="Ravi A."/>
            <person name="Getino M."/>
            <person name="Pursley I."/>
            <person name="Horton D.L."/>
            <person name="Alikhan N.F."/>
            <person name="Baker D."/>
            <person name="Gharbi K."/>
            <person name="Hall N."/>
            <person name="Watson M."/>
            <person name="Adriaenssens E.M."/>
            <person name="Foster-Nyarko E."/>
            <person name="Jarju S."/>
            <person name="Secka A."/>
            <person name="Antonio M."/>
            <person name="Oren A."/>
            <person name="Chaudhuri R.R."/>
            <person name="La Ragione R."/>
            <person name="Hildebrand F."/>
            <person name="Pallen M.J."/>
        </authorList>
    </citation>
    <scope>NUCLEOTIDE SEQUENCE</scope>
    <source>
        <strain evidence="5">14700</strain>
    </source>
</reference>
<sequence>MKAVFFDLDGTIFDTLDDITAAINYALRVYDGEEATKEEVRGYVGKGLRRALSLAVAAKHPNGIVDEEEFSLMFTVMMNYYIHHPAVHTKAYDGIPELLSDLKNGGVKLGIVSNKRNEIVQEIVTTLLPDTFDYVSGEVAGYPLKPDPTLLVSALKKVGSSPAEALYVGDSEVDAETGRRAGIRTFIVSYGFRTEEELRESGIENTINNVETLSEKLKNEMNI</sequence>
<dbReference type="Gene3D" id="1.10.150.240">
    <property type="entry name" value="Putative phosphatase, domain 2"/>
    <property type="match status" value="1"/>
</dbReference>
<dbReference type="InterPro" id="IPR036412">
    <property type="entry name" value="HAD-like_sf"/>
</dbReference>
<dbReference type="Proteomes" id="UP000810292">
    <property type="component" value="Unassembled WGS sequence"/>
</dbReference>
<dbReference type="SUPFAM" id="SSF56784">
    <property type="entry name" value="HAD-like"/>
    <property type="match status" value="1"/>
</dbReference>
<dbReference type="PANTHER" id="PTHR43434">
    <property type="entry name" value="PHOSPHOGLYCOLATE PHOSPHATASE"/>
    <property type="match status" value="1"/>
</dbReference>
<dbReference type="InterPro" id="IPR041492">
    <property type="entry name" value="HAD_2"/>
</dbReference>
<proteinExistence type="inferred from homology"/>
<accession>A0A9D9ND28</accession>
<dbReference type="SFLD" id="SFLDS00003">
    <property type="entry name" value="Haloacid_Dehalogenase"/>
    <property type="match status" value="1"/>
</dbReference>
<gene>
    <name evidence="5" type="ORF">IAA72_04170</name>
</gene>
<protein>
    <recommendedName>
        <fullName evidence="4">phosphoglycolate phosphatase</fullName>
        <ecNumber evidence="4">3.1.3.18</ecNumber>
    </recommendedName>
</protein>
<dbReference type="PANTHER" id="PTHR43434:SF1">
    <property type="entry name" value="PHOSPHOGLYCOLATE PHOSPHATASE"/>
    <property type="match status" value="1"/>
</dbReference>
<dbReference type="GO" id="GO:0008967">
    <property type="term" value="F:phosphoglycolate phosphatase activity"/>
    <property type="evidence" value="ECO:0007669"/>
    <property type="project" value="UniProtKB-EC"/>
</dbReference>
<organism evidence="5 6">
    <name type="scientific">Candidatus Ornithospirochaeta stercoravium</name>
    <dbReference type="NCBI Taxonomy" id="2840897"/>
    <lineage>
        <taxon>Bacteria</taxon>
        <taxon>Pseudomonadati</taxon>
        <taxon>Spirochaetota</taxon>
        <taxon>Spirochaetia</taxon>
        <taxon>Spirochaetales</taxon>
        <taxon>Spirochaetaceae</taxon>
        <taxon>Spirochaetaceae incertae sedis</taxon>
        <taxon>Candidatus Ornithospirochaeta</taxon>
    </lineage>
</organism>
<dbReference type="InterPro" id="IPR006439">
    <property type="entry name" value="HAD-SF_hydro_IA"/>
</dbReference>
<name>A0A9D9ND28_9SPIO</name>
<dbReference type="SFLD" id="SFLDG01129">
    <property type="entry name" value="C1.5:_HAD__Beta-PGM__Phosphata"/>
    <property type="match status" value="1"/>
</dbReference>
<dbReference type="EMBL" id="JADIMF010000064">
    <property type="protein sequence ID" value="MBO8468963.1"/>
    <property type="molecule type" value="Genomic_DNA"/>
</dbReference>
<evidence type="ECO:0000313" key="5">
    <source>
        <dbReference type="EMBL" id="MBO8468963.1"/>
    </source>
</evidence>
<dbReference type="PRINTS" id="PR00413">
    <property type="entry name" value="HADHALOGNASE"/>
</dbReference>
<reference evidence="5" key="1">
    <citation type="submission" date="2020-10" db="EMBL/GenBank/DDBJ databases">
        <authorList>
            <person name="Gilroy R."/>
        </authorList>
    </citation>
    <scope>NUCLEOTIDE SEQUENCE</scope>
    <source>
        <strain evidence="5">14700</strain>
    </source>
</reference>
<comment type="similarity">
    <text evidence="3">Belongs to the HAD-like hydrolase superfamily. CbbY/CbbZ/Gph/YieH family.</text>
</comment>
<comment type="catalytic activity">
    <reaction evidence="1">
        <text>2-phosphoglycolate + H2O = glycolate + phosphate</text>
        <dbReference type="Rhea" id="RHEA:14369"/>
        <dbReference type="ChEBI" id="CHEBI:15377"/>
        <dbReference type="ChEBI" id="CHEBI:29805"/>
        <dbReference type="ChEBI" id="CHEBI:43474"/>
        <dbReference type="ChEBI" id="CHEBI:58033"/>
        <dbReference type="EC" id="3.1.3.18"/>
    </reaction>
</comment>
<comment type="caution">
    <text evidence="5">The sequence shown here is derived from an EMBL/GenBank/DDBJ whole genome shotgun (WGS) entry which is preliminary data.</text>
</comment>